<evidence type="ECO:0000313" key="2">
    <source>
        <dbReference type="EnsemblPlants" id="OMERI12G05940.1"/>
    </source>
</evidence>
<evidence type="ECO:0000313" key="3">
    <source>
        <dbReference type="Proteomes" id="UP000008021"/>
    </source>
</evidence>
<proteinExistence type="predicted"/>
<protein>
    <submittedName>
        <fullName evidence="2">Uncharacterized protein</fullName>
    </submittedName>
</protein>
<dbReference type="Proteomes" id="UP000008021">
    <property type="component" value="Chromosome 12"/>
</dbReference>
<organism evidence="2">
    <name type="scientific">Oryza meridionalis</name>
    <dbReference type="NCBI Taxonomy" id="40149"/>
    <lineage>
        <taxon>Eukaryota</taxon>
        <taxon>Viridiplantae</taxon>
        <taxon>Streptophyta</taxon>
        <taxon>Embryophyta</taxon>
        <taxon>Tracheophyta</taxon>
        <taxon>Spermatophyta</taxon>
        <taxon>Magnoliopsida</taxon>
        <taxon>Liliopsida</taxon>
        <taxon>Poales</taxon>
        <taxon>Poaceae</taxon>
        <taxon>BOP clade</taxon>
        <taxon>Oryzoideae</taxon>
        <taxon>Oryzeae</taxon>
        <taxon>Oryzinae</taxon>
        <taxon>Oryza</taxon>
    </lineage>
</organism>
<sequence length="72" mass="7741">MVPHIMYEGDDEDSMASDSMDEAGEEELVVSDMHVVADSMDGETGEEVLMVADNMDEAAGKEVLAHGCRLHG</sequence>
<feature type="region of interest" description="Disordered" evidence="1">
    <location>
        <begin position="1"/>
        <end position="24"/>
    </location>
</feature>
<accession>A0A0E0FB85</accession>
<dbReference type="Gramene" id="OMERI12G05940.1">
    <property type="protein sequence ID" value="OMERI12G05940.1"/>
    <property type="gene ID" value="OMERI12G05940"/>
</dbReference>
<dbReference type="EnsemblPlants" id="OMERI12G05940.1">
    <property type="protein sequence ID" value="OMERI12G05940.1"/>
    <property type="gene ID" value="OMERI12G05940"/>
</dbReference>
<evidence type="ECO:0000256" key="1">
    <source>
        <dbReference type="SAM" id="MobiDB-lite"/>
    </source>
</evidence>
<reference evidence="2" key="1">
    <citation type="submission" date="2015-04" db="UniProtKB">
        <authorList>
            <consortium name="EnsemblPlants"/>
        </authorList>
    </citation>
    <scope>IDENTIFICATION</scope>
</reference>
<reference evidence="2" key="2">
    <citation type="submission" date="2018-05" db="EMBL/GenBank/DDBJ databases">
        <title>OmerRS3 (Oryza meridionalis Reference Sequence Version 3).</title>
        <authorList>
            <person name="Zhang J."/>
            <person name="Kudrna D."/>
            <person name="Lee S."/>
            <person name="Talag J."/>
            <person name="Welchert J."/>
            <person name="Wing R.A."/>
        </authorList>
    </citation>
    <scope>NUCLEOTIDE SEQUENCE [LARGE SCALE GENOMIC DNA]</scope>
    <source>
        <strain evidence="2">cv. OR44</strain>
    </source>
</reference>
<dbReference type="HOGENOM" id="CLU_2472947_0_0_1"/>
<feature type="compositionally biased region" description="Acidic residues" evidence="1">
    <location>
        <begin position="8"/>
        <end position="24"/>
    </location>
</feature>
<keyword evidence="3" id="KW-1185">Reference proteome</keyword>
<dbReference type="AlphaFoldDB" id="A0A0E0FB85"/>
<name>A0A0E0FB85_9ORYZ</name>